<feature type="transmembrane region" description="Helical" evidence="7">
    <location>
        <begin position="211"/>
        <end position="234"/>
    </location>
</feature>
<dbReference type="GO" id="GO:0005886">
    <property type="term" value="C:plasma membrane"/>
    <property type="evidence" value="ECO:0007669"/>
    <property type="project" value="UniProtKB-SubCell"/>
</dbReference>
<dbReference type="SUPFAM" id="SSF161098">
    <property type="entry name" value="MetI-like"/>
    <property type="match status" value="1"/>
</dbReference>
<dbReference type="CDD" id="cd06261">
    <property type="entry name" value="TM_PBP2"/>
    <property type="match status" value="1"/>
</dbReference>
<dbReference type="STRING" id="321763.SAMN04488692_12235"/>
<evidence type="ECO:0000256" key="6">
    <source>
        <dbReference type="ARBA" id="ARBA00023136"/>
    </source>
</evidence>
<evidence type="ECO:0000313" key="11">
    <source>
        <dbReference type="Proteomes" id="UP000199476"/>
    </source>
</evidence>
<evidence type="ECO:0000259" key="9">
    <source>
        <dbReference type="PROSITE" id="PS50928"/>
    </source>
</evidence>
<evidence type="ECO:0000256" key="2">
    <source>
        <dbReference type="ARBA" id="ARBA00022448"/>
    </source>
</evidence>
<gene>
    <name evidence="10" type="ORF">SAMN04488692_12235</name>
</gene>
<feature type="compositionally biased region" description="Polar residues" evidence="8">
    <location>
        <begin position="1"/>
        <end position="11"/>
    </location>
</feature>
<reference evidence="10 11" key="1">
    <citation type="submission" date="2016-10" db="EMBL/GenBank/DDBJ databases">
        <authorList>
            <person name="de Groot N.N."/>
        </authorList>
    </citation>
    <scope>NUCLEOTIDE SEQUENCE [LARGE SCALE GENOMIC DNA]</scope>
    <source>
        <strain evidence="10 11">SLAS-1</strain>
    </source>
</reference>
<keyword evidence="11" id="KW-1185">Reference proteome</keyword>
<dbReference type="Pfam" id="PF00528">
    <property type="entry name" value="BPD_transp_1"/>
    <property type="match status" value="1"/>
</dbReference>
<comment type="subcellular location">
    <subcellularLocation>
        <location evidence="1 7">Cell membrane</location>
        <topology evidence="1 7">Multi-pass membrane protein</topology>
    </subcellularLocation>
</comment>
<feature type="transmembrane region" description="Helical" evidence="7">
    <location>
        <begin position="137"/>
        <end position="160"/>
    </location>
</feature>
<comment type="similarity">
    <text evidence="7">Belongs to the binding-protein-dependent transport system permease family.</text>
</comment>
<dbReference type="PANTHER" id="PTHR43744:SF12">
    <property type="entry name" value="ABC TRANSPORTER PERMEASE PROTEIN MG189-RELATED"/>
    <property type="match status" value="1"/>
</dbReference>
<sequence>MSSKDSSQEKTTAAELSAAGESAAGSSRGRPGWKKTLSRVVPNIFIAAMSFIMIFPFLWMFASALMTQEEIASYPPTFIPASPQWSHFLEAWQSAPFNIYIFNSFFTASAIVALHIITTALFAYAITQLNFRFRKPLFVIVMATYMLPVPVTYVPSYIVLSWLGWLDTYQGIIFSNSVSVFAIFLARQAFLQVPDELVDASKVDGASHWTILWKVFFPLTKPIFITFGLINFVLMYNNYLWPLLIIRSERLYLITIGLRQFFIEQGAYGVNWPLIMAASTIVVTPLLILFFITQKWFIKGVGDTGVKG</sequence>
<dbReference type="Gene3D" id="1.10.3720.10">
    <property type="entry name" value="MetI-like"/>
    <property type="match status" value="1"/>
</dbReference>
<dbReference type="PROSITE" id="PS50928">
    <property type="entry name" value="ABC_TM1"/>
    <property type="match status" value="1"/>
</dbReference>
<evidence type="ECO:0000256" key="4">
    <source>
        <dbReference type="ARBA" id="ARBA00022692"/>
    </source>
</evidence>
<keyword evidence="2 7" id="KW-0813">Transport</keyword>
<evidence type="ECO:0000256" key="7">
    <source>
        <dbReference type="RuleBase" id="RU363032"/>
    </source>
</evidence>
<feature type="transmembrane region" description="Helical" evidence="7">
    <location>
        <begin position="172"/>
        <end position="190"/>
    </location>
</feature>
<feature type="transmembrane region" description="Helical" evidence="7">
    <location>
        <begin position="272"/>
        <end position="292"/>
    </location>
</feature>
<feature type="region of interest" description="Disordered" evidence="8">
    <location>
        <begin position="1"/>
        <end position="32"/>
    </location>
</feature>
<feature type="transmembrane region" description="Helical" evidence="7">
    <location>
        <begin position="40"/>
        <end position="62"/>
    </location>
</feature>
<dbReference type="InterPro" id="IPR035906">
    <property type="entry name" value="MetI-like_sf"/>
</dbReference>
<keyword evidence="6 7" id="KW-0472">Membrane</keyword>
<dbReference type="AlphaFoldDB" id="A0A1G9RKS9"/>
<dbReference type="OrthoDB" id="9771544at2"/>
<keyword evidence="4 7" id="KW-0812">Transmembrane</keyword>
<accession>A0A1G9RKS9</accession>
<dbReference type="EMBL" id="FNGO01000022">
    <property type="protein sequence ID" value="SDM23670.1"/>
    <property type="molecule type" value="Genomic_DNA"/>
</dbReference>
<dbReference type="GO" id="GO:0055085">
    <property type="term" value="P:transmembrane transport"/>
    <property type="evidence" value="ECO:0007669"/>
    <property type="project" value="InterPro"/>
</dbReference>
<keyword evidence="3" id="KW-1003">Cell membrane</keyword>
<evidence type="ECO:0000256" key="5">
    <source>
        <dbReference type="ARBA" id="ARBA00022989"/>
    </source>
</evidence>
<feature type="transmembrane region" description="Helical" evidence="7">
    <location>
        <begin position="99"/>
        <end position="125"/>
    </location>
</feature>
<evidence type="ECO:0000256" key="3">
    <source>
        <dbReference type="ARBA" id="ARBA00022475"/>
    </source>
</evidence>
<dbReference type="InterPro" id="IPR000515">
    <property type="entry name" value="MetI-like"/>
</dbReference>
<name>A0A1G9RKS9_9FIRM</name>
<organism evidence="10 11">
    <name type="scientific">Halarsenatibacter silvermanii</name>
    <dbReference type="NCBI Taxonomy" id="321763"/>
    <lineage>
        <taxon>Bacteria</taxon>
        <taxon>Bacillati</taxon>
        <taxon>Bacillota</taxon>
        <taxon>Clostridia</taxon>
        <taxon>Halanaerobiales</taxon>
        <taxon>Halarsenatibacteraceae</taxon>
        <taxon>Halarsenatibacter</taxon>
    </lineage>
</organism>
<protein>
    <submittedName>
        <fullName evidence="10">Carbohydrate ABC transporter membrane protein 2, CUT1 family</fullName>
    </submittedName>
</protein>
<keyword evidence="5 7" id="KW-1133">Transmembrane helix</keyword>
<evidence type="ECO:0000256" key="1">
    <source>
        <dbReference type="ARBA" id="ARBA00004651"/>
    </source>
</evidence>
<dbReference type="PANTHER" id="PTHR43744">
    <property type="entry name" value="ABC TRANSPORTER PERMEASE PROTEIN MG189-RELATED-RELATED"/>
    <property type="match status" value="1"/>
</dbReference>
<dbReference type="RefSeq" id="WP_089761478.1">
    <property type="nucleotide sequence ID" value="NZ_FNGO01000022.1"/>
</dbReference>
<proteinExistence type="inferred from homology"/>
<evidence type="ECO:0000256" key="8">
    <source>
        <dbReference type="SAM" id="MobiDB-lite"/>
    </source>
</evidence>
<evidence type="ECO:0000313" key="10">
    <source>
        <dbReference type="EMBL" id="SDM23670.1"/>
    </source>
</evidence>
<feature type="domain" description="ABC transmembrane type-1" evidence="9">
    <location>
        <begin position="101"/>
        <end position="293"/>
    </location>
</feature>
<dbReference type="Proteomes" id="UP000199476">
    <property type="component" value="Unassembled WGS sequence"/>
</dbReference>
<feature type="compositionally biased region" description="Low complexity" evidence="8">
    <location>
        <begin position="13"/>
        <end position="27"/>
    </location>
</feature>